<comment type="cofactor">
    <cofactor evidence="1">
        <name>FAD</name>
        <dbReference type="ChEBI" id="CHEBI:57692"/>
    </cofactor>
</comment>
<feature type="transmembrane region" description="Helical" evidence="14">
    <location>
        <begin position="157"/>
        <end position="181"/>
    </location>
</feature>
<dbReference type="Gene3D" id="2.40.30.10">
    <property type="entry name" value="Translation factors"/>
    <property type="match status" value="1"/>
</dbReference>
<evidence type="ECO:0000259" key="15">
    <source>
        <dbReference type="PROSITE" id="PS51384"/>
    </source>
</evidence>
<dbReference type="InterPro" id="IPR017938">
    <property type="entry name" value="Riboflavin_synthase-like_b-brl"/>
</dbReference>
<feature type="transmembrane region" description="Helical" evidence="14">
    <location>
        <begin position="232"/>
        <end position="251"/>
    </location>
</feature>
<evidence type="ECO:0000256" key="13">
    <source>
        <dbReference type="SAM" id="MobiDB-lite"/>
    </source>
</evidence>
<dbReference type="EMBL" id="CP097289">
    <property type="protein sequence ID" value="UQT58685.1"/>
    <property type="molecule type" value="Genomic_DNA"/>
</dbReference>
<keyword evidence="7" id="KW-0274">FAD</keyword>
<evidence type="ECO:0000256" key="1">
    <source>
        <dbReference type="ARBA" id="ARBA00001974"/>
    </source>
</evidence>
<feature type="domain" description="FAD-binding FR-type" evidence="15">
    <location>
        <begin position="257"/>
        <end position="357"/>
    </location>
</feature>
<evidence type="ECO:0000256" key="4">
    <source>
        <dbReference type="ARBA" id="ARBA00022692"/>
    </source>
</evidence>
<evidence type="ECO:0000256" key="2">
    <source>
        <dbReference type="ARBA" id="ARBA00004141"/>
    </source>
</evidence>
<feature type="transmembrane region" description="Helical" evidence="14">
    <location>
        <begin position="202"/>
        <end position="220"/>
    </location>
</feature>
<dbReference type="PANTHER" id="PTHR47354">
    <property type="entry name" value="NADH OXIDOREDUCTASE HCR"/>
    <property type="match status" value="1"/>
</dbReference>
<dbReference type="InterPro" id="IPR017927">
    <property type="entry name" value="FAD-bd_FR_type"/>
</dbReference>
<dbReference type="Pfam" id="PF00175">
    <property type="entry name" value="NAD_binding_1"/>
    <property type="match status" value="1"/>
</dbReference>
<evidence type="ECO:0000256" key="14">
    <source>
        <dbReference type="SAM" id="Phobius"/>
    </source>
</evidence>
<dbReference type="SUPFAM" id="SSF63380">
    <property type="entry name" value="Riboflavin synthase domain-like"/>
    <property type="match status" value="1"/>
</dbReference>
<keyword evidence="4 14" id="KW-0812">Transmembrane</keyword>
<keyword evidence="3" id="KW-0285">Flavoprotein</keyword>
<feature type="transmembrane region" description="Helical" evidence="14">
    <location>
        <begin position="56"/>
        <end position="74"/>
    </location>
</feature>
<evidence type="ECO:0000256" key="6">
    <source>
        <dbReference type="ARBA" id="ARBA00022723"/>
    </source>
</evidence>
<evidence type="ECO:0000256" key="9">
    <source>
        <dbReference type="ARBA" id="ARBA00023002"/>
    </source>
</evidence>
<dbReference type="PROSITE" id="PS51384">
    <property type="entry name" value="FAD_FR"/>
    <property type="match status" value="1"/>
</dbReference>
<evidence type="ECO:0000256" key="11">
    <source>
        <dbReference type="ARBA" id="ARBA00023014"/>
    </source>
</evidence>
<dbReference type="InterPro" id="IPR050415">
    <property type="entry name" value="MRET"/>
</dbReference>
<evidence type="ECO:0000256" key="3">
    <source>
        <dbReference type="ARBA" id="ARBA00022630"/>
    </source>
</evidence>
<keyword evidence="17" id="KW-1185">Reference proteome</keyword>
<dbReference type="InterPro" id="IPR001433">
    <property type="entry name" value="OxRdtase_FAD/NAD-bd"/>
</dbReference>
<dbReference type="RefSeq" id="WP_249590048.1">
    <property type="nucleotide sequence ID" value="NZ_BAAAQL010000011.1"/>
</dbReference>
<keyword evidence="5" id="KW-0001">2Fe-2S</keyword>
<proteinExistence type="predicted"/>
<dbReference type="Pfam" id="PF01794">
    <property type="entry name" value="Ferric_reduct"/>
    <property type="match status" value="1"/>
</dbReference>
<keyword evidence="6" id="KW-0479">Metal-binding</keyword>
<evidence type="ECO:0000256" key="5">
    <source>
        <dbReference type="ARBA" id="ARBA00022714"/>
    </source>
</evidence>
<dbReference type="Gene3D" id="3.40.50.80">
    <property type="entry name" value="Nucleotide-binding domain of ferredoxin-NADP reductase (FNR) module"/>
    <property type="match status" value="1"/>
</dbReference>
<feature type="compositionally biased region" description="Pro residues" evidence="13">
    <location>
        <begin position="27"/>
        <end position="38"/>
    </location>
</feature>
<sequence length="496" mass="53271">MTTEVADSRLAAYPALSAYLRQTEGPQVPPMPAHPPRPPRPRAATPVPPARVTPTALRNGILAGTLAVTALWAVQAEPSARLDVLFATGAHLTGLLAGYGVLVMLFLMARVPAVEHGVGADRLARLHALGGRYVLTLCLGHALLALCGYAAHADTDLLSAALGLLGYPGLALAVVGTALLMAVGVTSARAMRRRVPHETWRAVHLLTFLAAALAFVHQLAGPDVAGSILTVWMWSMLHATVAVLLVWYRVVVPVRQALKHSLRVIDVRDEGPGVVSVVMQGIGLDELRAEPGQFFRWRFLRRRLWRTALPFSLSAPVRDDTLRITVKAIGDHTRRMRRLKPGTRVLATGPFGALTAHRRTKRKVLLLAGGVGITPMRALFETLPGGPGDITLLYRAGSAEQLVLRDELEEIARSRGAGLHYLLGRSDASFDPSPSSQLRSSRGDPISPQALRNLIPDLAEHDVYLCGPPGMAASATAALVRAGVPDERIHAECFTF</sequence>
<evidence type="ECO:0000256" key="7">
    <source>
        <dbReference type="ARBA" id="ARBA00022827"/>
    </source>
</evidence>
<keyword evidence="12 14" id="KW-0472">Membrane</keyword>
<evidence type="ECO:0000256" key="12">
    <source>
        <dbReference type="ARBA" id="ARBA00023136"/>
    </source>
</evidence>
<keyword evidence="8 14" id="KW-1133">Transmembrane helix</keyword>
<dbReference type="PANTHER" id="PTHR47354:SF8">
    <property type="entry name" value="1,2-PHENYLACETYL-COA EPOXIDASE, SUBUNIT E"/>
    <property type="match status" value="1"/>
</dbReference>
<protein>
    <submittedName>
        <fullName evidence="16">Ferredoxin reductase family protein</fullName>
    </submittedName>
</protein>
<dbReference type="Proteomes" id="UP000829992">
    <property type="component" value="Chromosome"/>
</dbReference>
<dbReference type="SUPFAM" id="SSF52343">
    <property type="entry name" value="Ferredoxin reductase-like, C-terminal NADP-linked domain"/>
    <property type="match status" value="1"/>
</dbReference>
<evidence type="ECO:0000256" key="10">
    <source>
        <dbReference type="ARBA" id="ARBA00023004"/>
    </source>
</evidence>
<evidence type="ECO:0000313" key="16">
    <source>
        <dbReference type="EMBL" id="UQT58685.1"/>
    </source>
</evidence>
<keyword evidence="9" id="KW-0560">Oxidoreductase</keyword>
<comment type="subcellular location">
    <subcellularLocation>
        <location evidence="2">Membrane</location>
        <topology evidence="2">Multi-pass membrane protein</topology>
    </subcellularLocation>
</comment>
<feature type="transmembrane region" description="Helical" evidence="14">
    <location>
        <begin position="86"/>
        <end position="109"/>
    </location>
</feature>
<name>A0ABY4PZ26_9ACTN</name>
<evidence type="ECO:0000256" key="8">
    <source>
        <dbReference type="ARBA" id="ARBA00022989"/>
    </source>
</evidence>
<reference evidence="16 17" key="1">
    <citation type="submission" date="2022-05" db="EMBL/GenBank/DDBJ databases">
        <authorList>
            <person name="Zhou X."/>
            <person name="Li K."/>
            <person name="Man Y."/>
        </authorList>
    </citation>
    <scope>NUCLEOTIDE SEQUENCE [LARGE SCALE GENOMIC DNA]</scope>
    <source>
        <strain evidence="16 17">MS405</strain>
    </source>
</reference>
<dbReference type="InterPro" id="IPR039261">
    <property type="entry name" value="FNR_nucleotide-bd"/>
</dbReference>
<gene>
    <name evidence="16" type="ORF">M4V62_28475</name>
</gene>
<accession>A0ABY4PZ26</accession>
<feature type="region of interest" description="Disordered" evidence="13">
    <location>
        <begin position="23"/>
        <end position="48"/>
    </location>
</feature>
<keyword evidence="10" id="KW-0408">Iron</keyword>
<dbReference type="PRINTS" id="PR00410">
    <property type="entry name" value="PHEHYDRXLASE"/>
</dbReference>
<keyword evidence="11" id="KW-0411">Iron-sulfur</keyword>
<dbReference type="InterPro" id="IPR013130">
    <property type="entry name" value="Fe3_Rdtase_TM_dom"/>
</dbReference>
<feature type="transmembrane region" description="Helical" evidence="14">
    <location>
        <begin position="130"/>
        <end position="151"/>
    </location>
</feature>
<organism evidence="16 17">
    <name type="scientific">Streptomyces durmitorensis</name>
    <dbReference type="NCBI Taxonomy" id="319947"/>
    <lineage>
        <taxon>Bacteria</taxon>
        <taxon>Bacillati</taxon>
        <taxon>Actinomycetota</taxon>
        <taxon>Actinomycetes</taxon>
        <taxon>Kitasatosporales</taxon>
        <taxon>Streptomycetaceae</taxon>
        <taxon>Streptomyces</taxon>
    </lineage>
</organism>
<evidence type="ECO:0000313" key="17">
    <source>
        <dbReference type="Proteomes" id="UP000829992"/>
    </source>
</evidence>